<proteinExistence type="predicted"/>
<evidence type="ECO:0000313" key="1">
    <source>
        <dbReference type="EnsemblMetazoa" id="AMAM023624-PA"/>
    </source>
</evidence>
<reference evidence="2" key="1">
    <citation type="submission" date="2013-09" db="EMBL/GenBank/DDBJ databases">
        <title>The Genome Sequence of Anopheles maculatus species B.</title>
        <authorList>
            <consortium name="The Broad Institute Genomics Platform"/>
            <person name="Neafsey D.E."/>
            <person name="Besansky N."/>
            <person name="Howell P."/>
            <person name="Walton C."/>
            <person name="Young S.K."/>
            <person name="Zeng Q."/>
            <person name="Gargeya S."/>
            <person name="Fitzgerald M."/>
            <person name="Haas B."/>
            <person name="Abouelleil A."/>
            <person name="Allen A.W."/>
            <person name="Alvarado L."/>
            <person name="Arachchi H.M."/>
            <person name="Berlin A.M."/>
            <person name="Chapman S.B."/>
            <person name="Gainer-Dewar J."/>
            <person name="Goldberg J."/>
            <person name="Griggs A."/>
            <person name="Gujja S."/>
            <person name="Hansen M."/>
            <person name="Howarth C."/>
            <person name="Imamovic A."/>
            <person name="Ireland A."/>
            <person name="Larimer J."/>
            <person name="McCowan C."/>
            <person name="Murphy C."/>
            <person name="Pearson M."/>
            <person name="Poon T.W."/>
            <person name="Priest M."/>
            <person name="Roberts A."/>
            <person name="Saif S."/>
            <person name="Shea T."/>
            <person name="Sisk P."/>
            <person name="Sykes S."/>
            <person name="Wortman J."/>
            <person name="Nusbaum C."/>
            <person name="Birren B."/>
        </authorList>
    </citation>
    <scope>NUCLEOTIDE SEQUENCE [LARGE SCALE GENOMIC DNA]</scope>
    <source>
        <strain evidence="2">maculatus3</strain>
    </source>
</reference>
<dbReference type="EnsemblMetazoa" id="AMAM023624-RA">
    <property type="protein sequence ID" value="AMAM023624-PA"/>
    <property type="gene ID" value="AMAM023624"/>
</dbReference>
<dbReference type="AlphaFoldDB" id="A0A182TBQ1"/>
<sequence length="105" mass="12235">MFSSGEKVQVDKYDKYKNSLDAVHQESFSFALMVCAQIRLKLIEHFATIKKKPRCSPIPYLFNRCLMEVDIANCPSDRWMNSTLCDVFMMKLKQKYGKGIQRKSS</sequence>
<dbReference type="Proteomes" id="UP000075901">
    <property type="component" value="Unassembled WGS sequence"/>
</dbReference>
<dbReference type="VEuPathDB" id="VectorBase:AMAM023624"/>
<reference evidence="1" key="2">
    <citation type="submission" date="2020-05" db="UniProtKB">
        <authorList>
            <consortium name="EnsemblMetazoa"/>
        </authorList>
    </citation>
    <scope>IDENTIFICATION</scope>
    <source>
        <strain evidence="1">maculatus3</strain>
    </source>
</reference>
<dbReference type="Gene3D" id="1.10.238.270">
    <property type="match status" value="1"/>
</dbReference>
<organism evidence="1 2">
    <name type="scientific">Anopheles maculatus</name>
    <dbReference type="NCBI Taxonomy" id="74869"/>
    <lineage>
        <taxon>Eukaryota</taxon>
        <taxon>Metazoa</taxon>
        <taxon>Ecdysozoa</taxon>
        <taxon>Arthropoda</taxon>
        <taxon>Hexapoda</taxon>
        <taxon>Insecta</taxon>
        <taxon>Pterygota</taxon>
        <taxon>Neoptera</taxon>
        <taxon>Endopterygota</taxon>
        <taxon>Diptera</taxon>
        <taxon>Nematocera</taxon>
        <taxon>Culicoidea</taxon>
        <taxon>Culicidae</taxon>
        <taxon>Anophelinae</taxon>
        <taxon>Anopheles</taxon>
        <taxon>Anopheles maculatus group</taxon>
    </lineage>
</organism>
<name>A0A182TBQ1_9DIPT</name>
<protein>
    <submittedName>
        <fullName evidence="1">Uncharacterized protein</fullName>
    </submittedName>
</protein>
<accession>A0A182TBQ1</accession>
<evidence type="ECO:0000313" key="2">
    <source>
        <dbReference type="Proteomes" id="UP000075901"/>
    </source>
</evidence>
<keyword evidence="2" id="KW-1185">Reference proteome</keyword>